<comment type="caution">
    <text evidence="1">The sequence shown here is derived from an EMBL/GenBank/DDBJ whole genome shotgun (WGS) entry which is preliminary data.</text>
</comment>
<evidence type="ECO:0000313" key="2">
    <source>
        <dbReference type="Proteomes" id="UP001174908"/>
    </source>
</evidence>
<evidence type="ECO:0000313" key="1">
    <source>
        <dbReference type="EMBL" id="MDM0044721.1"/>
    </source>
</evidence>
<accession>A0ABT7N9W4</accession>
<dbReference type="Pfam" id="PF10932">
    <property type="entry name" value="DUF2783"/>
    <property type="match status" value="1"/>
</dbReference>
<proteinExistence type="predicted"/>
<organism evidence="1 2">
    <name type="scientific">Variovorax dokdonensis</name>
    <dbReference type="NCBI Taxonomy" id="344883"/>
    <lineage>
        <taxon>Bacteria</taxon>
        <taxon>Pseudomonadati</taxon>
        <taxon>Pseudomonadota</taxon>
        <taxon>Betaproteobacteria</taxon>
        <taxon>Burkholderiales</taxon>
        <taxon>Comamonadaceae</taxon>
        <taxon>Variovorax</taxon>
    </lineage>
</organism>
<name>A0ABT7N9W4_9BURK</name>
<sequence length="87" mass="9067">MTATSTTAAPQLITQLNLGAPDDFYEALIETHQGLSSDQSHALNARLVLLLANHIGSMPVLREALIAAREAMPAAKPSSSSESGAKP</sequence>
<dbReference type="EMBL" id="JASZYV010000002">
    <property type="protein sequence ID" value="MDM0044721.1"/>
    <property type="molecule type" value="Genomic_DNA"/>
</dbReference>
<protein>
    <submittedName>
        <fullName evidence="1">DUF2783 domain-containing protein</fullName>
    </submittedName>
</protein>
<dbReference type="Proteomes" id="UP001174908">
    <property type="component" value="Unassembled WGS sequence"/>
</dbReference>
<gene>
    <name evidence="1" type="ORF">QTH91_09530</name>
</gene>
<dbReference type="RefSeq" id="WP_286659840.1">
    <property type="nucleotide sequence ID" value="NZ_JASZYV010000002.1"/>
</dbReference>
<dbReference type="InterPro" id="IPR021233">
    <property type="entry name" value="DUF2783"/>
</dbReference>
<reference evidence="1" key="1">
    <citation type="submission" date="2023-06" db="EMBL/GenBank/DDBJ databases">
        <authorList>
            <person name="Jiang Y."/>
            <person name="Liu Q."/>
        </authorList>
    </citation>
    <scope>NUCLEOTIDE SEQUENCE</scope>
    <source>
        <strain evidence="1">CGMCC 1.12089</strain>
    </source>
</reference>
<keyword evidence="2" id="KW-1185">Reference proteome</keyword>